<evidence type="ECO:0000259" key="3">
    <source>
        <dbReference type="SMART" id="SM01119"/>
    </source>
</evidence>
<dbReference type="PANTHER" id="PTHR28004:SF2">
    <property type="entry name" value="D-SERINE DEHYDRATASE"/>
    <property type="match status" value="1"/>
</dbReference>
<dbReference type="Pfam" id="PF01168">
    <property type="entry name" value="Ala_racemase_N"/>
    <property type="match status" value="1"/>
</dbReference>
<evidence type="ECO:0000256" key="1">
    <source>
        <dbReference type="ARBA" id="ARBA00005323"/>
    </source>
</evidence>
<organism evidence="4 5">
    <name type="scientific">Cohnella soli</name>
    <dbReference type="NCBI Taxonomy" id="425005"/>
    <lineage>
        <taxon>Bacteria</taxon>
        <taxon>Bacillati</taxon>
        <taxon>Bacillota</taxon>
        <taxon>Bacilli</taxon>
        <taxon>Bacillales</taxon>
        <taxon>Paenibacillaceae</taxon>
        <taxon>Cohnella</taxon>
    </lineage>
</organism>
<feature type="domain" description="D-serine dehydratase-like" evidence="3">
    <location>
        <begin position="255"/>
        <end position="347"/>
    </location>
</feature>
<evidence type="ECO:0000256" key="2">
    <source>
        <dbReference type="ARBA" id="ARBA00023239"/>
    </source>
</evidence>
<dbReference type="EC" id="5.1.1.1" evidence="4"/>
<dbReference type="Pfam" id="PF14031">
    <property type="entry name" value="D-ser_dehydrat"/>
    <property type="match status" value="1"/>
</dbReference>
<dbReference type="PANTHER" id="PTHR28004">
    <property type="entry name" value="ZGC:162816-RELATED"/>
    <property type="match status" value="1"/>
</dbReference>
<comment type="similarity">
    <text evidence="1">Belongs to the DSD1 family.</text>
</comment>
<dbReference type="RefSeq" id="WP_378128674.1">
    <property type="nucleotide sequence ID" value="NZ_JBHSMI010000002.1"/>
</dbReference>
<keyword evidence="5" id="KW-1185">Reference proteome</keyword>
<evidence type="ECO:0000313" key="4">
    <source>
        <dbReference type="EMBL" id="MFC5401274.1"/>
    </source>
</evidence>
<dbReference type="InterPro" id="IPR001608">
    <property type="entry name" value="Ala_racemase_N"/>
</dbReference>
<accession>A0ABW0HJ82</accession>
<name>A0ABW0HJ82_9BACL</name>
<dbReference type="GO" id="GO:0008784">
    <property type="term" value="F:alanine racemase activity"/>
    <property type="evidence" value="ECO:0007669"/>
    <property type="project" value="UniProtKB-EC"/>
</dbReference>
<dbReference type="EMBL" id="JBHSMI010000002">
    <property type="protein sequence ID" value="MFC5401274.1"/>
    <property type="molecule type" value="Genomic_DNA"/>
</dbReference>
<dbReference type="Gene3D" id="3.20.20.10">
    <property type="entry name" value="Alanine racemase"/>
    <property type="match status" value="1"/>
</dbReference>
<protein>
    <submittedName>
        <fullName evidence="4">Alanine racemase</fullName>
        <ecNumber evidence="4">5.1.1.1</ecNumber>
    </submittedName>
</protein>
<comment type="caution">
    <text evidence="4">The sequence shown here is derived from an EMBL/GenBank/DDBJ whole genome shotgun (WGS) entry which is preliminary data.</text>
</comment>
<keyword evidence="4" id="KW-0413">Isomerase</keyword>
<dbReference type="Gene3D" id="2.40.37.20">
    <property type="entry name" value="D-serine dehydratase-like domain"/>
    <property type="match status" value="1"/>
</dbReference>
<dbReference type="InterPro" id="IPR029066">
    <property type="entry name" value="PLP-binding_barrel"/>
</dbReference>
<dbReference type="InterPro" id="IPR042208">
    <property type="entry name" value="D-ser_dehydrat-like_sf"/>
</dbReference>
<evidence type="ECO:0000313" key="5">
    <source>
        <dbReference type="Proteomes" id="UP001596113"/>
    </source>
</evidence>
<dbReference type="Proteomes" id="UP001596113">
    <property type="component" value="Unassembled WGS sequence"/>
</dbReference>
<keyword evidence="2" id="KW-0456">Lyase</keyword>
<sequence>MQIEQMETPSVAIDLDILDANLKRTAELAAKAGVKLRPHIKTHKSVWIARKQIEYGATGITTAKLGEAEVMADGGIHDILIAFPLIGANKLKRLAKLIERGVRVTVSVDSMEAARGISDVGHAAGMRIPLYLDVNTGLNRCGLEPGLPSAELALQISALPGVDVNGLMTHAGHSYGCGDAEGARKVAFAEAEALIATQQILRDKGLDVPEISVGSTPTSKFTEQLSGVTEMRPGAYVFGDGSQLYPGFIDETECAMRIYATVVSSPRPGTLIVDAGSKTLTNDVSVHRKGYGYLPDYPEIFVERLSEEHGILAVPNNCSLKIGDVVSIIPNHCCTVVNLRDELAGVRDGKLDHWMKVDARGLIT</sequence>
<dbReference type="InterPro" id="IPR026956">
    <property type="entry name" value="D-ser_dehydrat-like_dom"/>
</dbReference>
<proteinExistence type="inferred from homology"/>
<gene>
    <name evidence="4" type="ORF">ACFPOF_00855</name>
</gene>
<dbReference type="SMART" id="SM01119">
    <property type="entry name" value="D-ser_dehydrat"/>
    <property type="match status" value="1"/>
</dbReference>
<dbReference type="InterPro" id="IPR051466">
    <property type="entry name" value="D-amino_acid_metab_enzyme"/>
</dbReference>
<dbReference type="SUPFAM" id="SSF51419">
    <property type="entry name" value="PLP-binding barrel"/>
    <property type="match status" value="1"/>
</dbReference>
<reference evidence="5" key="1">
    <citation type="journal article" date="2019" name="Int. J. Syst. Evol. Microbiol.">
        <title>The Global Catalogue of Microorganisms (GCM) 10K type strain sequencing project: providing services to taxonomists for standard genome sequencing and annotation.</title>
        <authorList>
            <consortium name="The Broad Institute Genomics Platform"/>
            <consortium name="The Broad Institute Genome Sequencing Center for Infectious Disease"/>
            <person name="Wu L."/>
            <person name="Ma J."/>
        </authorList>
    </citation>
    <scope>NUCLEOTIDE SEQUENCE [LARGE SCALE GENOMIC DNA]</scope>
    <source>
        <strain evidence="5">CGMCC 1.18575</strain>
    </source>
</reference>